<dbReference type="EC" id="3.-.-.-" evidence="1"/>
<reference evidence="2" key="1">
    <citation type="journal article" date="2019" name="Int. J. Syst. Evol. Microbiol.">
        <title>The Global Catalogue of Microorganisms (GCM) 10K type strain sequencing project: providing services to taxonomists for standard genome sequencing and annotation.</title>
        <authorList>
            <consortium name="The Broad Institute Genomics Platform"/>
            <consortium name="The Broad Institute Genome Sequencing Center for Infectious Disease"/>
            <person name="Wu L."/>
            <person name="Ma J."/>
        </authorList>
    </citation>
    <scope>NUCLEOTIDE SEQUENCE [LARGE SCALE GENOMIC DNA]</scope>
    <source>
        <strain evidence="2">JCM 31486</strain>
    </source>
</reference>
<keyword evidence="2" id="KW-1185">Reference proteome</keyword>
<dbReference type="PANTHER" id="PTHR43434">
    <property type="entry name" value="PHOSPHOGLYCOLATE PHOSPHATASE"/>
    <property type="match status" value="1"/>
</dbReference>
<dbReference type="PANTHER" id="PTHR43434:SF1">
    <property type="entry name" value="PHOSPHOGLYCOLATE PHOSPHATASE"/>
    <property type="match status" value="1"/>
</dbReference>
<dbReference type="InterPro" id="IPR050155">
    <property type="entry name" value="HAD-like_hydrolase_sf"/>
</dbReference>
<evidence type="ECO:0000313" key="1">
    <source>
        <dbReference type="EMBL" id="MFD1047872.1"/>
    </source>
</evidence>
<comment type="caution">
    <text evidence="1">The sequence shown here is derived from an EMBL/GenBank/DDBJ whole genome shotgun (WGS) entry which is preliminary data.</text>
</comment>
<dbReference type="SUPFAM" id="SSF56784">
    <property type="entry name" value="HAD-like"/>
    <property type="match status" value="1"/>
</dbReference>
<dbReference type="GO" id="GO:0016787">
    <property type="term" value="F:hydrolase activity"/>
    <property type="evidence" value="ECO:0007669"/>
    <property type="project" value="UniProtKB-KW"/>
</dbReference>
<name>A0ABW3MD21_9PSEU</name>
<dbReference type="EMBL" id="JBHTIS010001289">
    <property type="protein sequence ID" value="MFD1047872.1"/>
    <property type="molecule type" value="Genomic_DNA"/>
</dbReference>
<protein>
    <submittedName>
        <fullName evidence="1">HAD family hydrolase</fullName>
        <ecNumber evidence="1">3.-.-.-</ecNumber>
    </submittedName>
</protein>
<organism evidence="1 2">
    <name type="scientific">Kibdelosporangium lantanae</name>
    <dbReference type="NCBI Taxonomy" id="1497396"/>
    <lineage>
        <taxon>Bacteria</taxon>
        <taxon>Bacillati</taxon>
        <taxon>Actinomycetota</taxon>
        <taxon>Actinomycetes</taxon>
        <taxon>Pseudonocardiales</taxon>
        <taxon>Pseudonocardiaceae</taxon>
        <taxon>Kibdelosporangium</taxon>
    </lineage>
</organism>
<dbReference type="InterPro" id="IPR023214">
    <property type="entry name" value="HAD_sf"/>
</dbReference>
<dbReference type="Pfam" id="PF13419">
    <property type="entry name" value="HAD_2"/>
    <property type="match status" value="1"/>
</dbReference>
<gene>
    <name evidence="1" type="ORF">ACFQ1S_21185</name>
</gene>
<evidence type="ECO:0000313" key="2">
    <source>
        <dbReference type="Proteomes" id="UP001597045"/>
    </source>
</evidence>
<sequence>MRLFFDKFPIRSKVSPIIGRTFGHPELMKPNPWPINQALDKLGLPPIRVAFIGDSTTDIEAAKLANVHCIAFANSAHKREKFSRTNAIVISSMREIFDSQPFE</sequence>
<dbReference type="InterPro" id="IPR041492">
    <property type="entry name" value="HAD_2"/>
</dbReference>
<proteinExistence type="predicted"/>
<dbReference type="Proteomes" id="UP001597045">
    <property type="component" value="Unassembled WGS sequence"/>
</dbReference>
<accession>A0ABW3MD21</accession>
<dbReference type="Gene3D" id="3.40.50.1000">
    <property type="entry name" value="HAD superfamily/HAD-like"/>
    <property type="match status" value="1"/>
</dbReference>
<keyword evidence="1" id="KW-0378">Hydrolase</keyword>
<dbReference type="InterPro" id="IPR036412">
    <property type="entry name" value="HAD-like_sf"/>
</dbReference>